<protein>
    <submittedName>
        <fullName evidence="1">Uncharacterized protein</fullName>
    </submittedName>
</protein>
<evidence type="ECO:0000313" key="1">
    <source>
        <dbReference type="EMBL" id="EST42461.1"/>
    </source>
</evidence>
<evidence type="ECO:0000313" key="2">
    <source>
        <dbReference type="EMBL" id="KAH0569930.1"/>
    </source>
</evidence>
<reference evidence="1 2" key="1">
    <citation type="journal article" date="2014" name="PLoS Genet.">
        <title>The Genome of Spironucleus salmonicida Highlights a Fish Pathogen Adapted to Fluctuating Environments.</title>
        <authorList>
            <person name="Xu F."/>
            <person name="Jerlstrom-Hultqvist J."/>
            <person name="Einarsson E."/>
            <person name="Astvaldsson A."/>
            <person name="Svard S.G."/>
            <person name="Andersson J.O."/>
        </authorList>
    </citation>
    <scope>NUCLEOTIDE SEQUENCE</scope>
    <source>
        <strain evidence="2">ATCC 50377</strain>
    </source>
</reference>
<dbReference type="EMBL" id="KI546159">
    <property type="protein sequence ID" value="EST42461.1"/>
    <property type="molecule type" value="Genomic_DNA"/>
</dbReference>
<dbReference type="EMBL" id="AUWU02000008">
    <property type="protein sequence ID" value="KAH0569930.1"/>
    <property type="molecule type" value="Genomic_DNA"/>
</dbReference>
<reference evidence="2" key="2">
    <citation type="submission" date="2020-12" db="EMBL/GenBank/DDBJ databases">
        <title>New Spironucleus salmonicida genome in near-complete chromosomes.</title>
        <authorList>
            <person name="Xu F."/>
            <person name="Kurt Z."/>
            <person name="Jimenez-Gonzalez A."/>
            <person name="Astvaldsson A."/>
            <person name="Andersson J.O."/>
            <person name="Svard S.G."/>
        </authorList>
    </citation>
    <scope>NUCLEOTIDE SEQUENCE</scope>
    <source>
        <strain evidence="2">ATCC 50377</strain>
    </source>
</reference>
<dbReference type="Proteomes" id="UP000018208">
    <property type="component" value="Unassembled WGS sequence"/>
</dbReference>
<accession>V6LFH9</accession>
<evidence type="ECO:0000313" key="3">
    <source>
        <dbReference type="Proteomes" id="UP000018208"/>
    </source>
</evidence>
<dbReference type="VEuPathDB" id="GiardiaDB:SS50377_27902"/>
<dbReference type="AlphaFoldDB" id="V6LFH9"/>
<sequence>MTIYQYDIQSKNLTEFPLSTYKLDFESRNLLVVFITKKPSKFLSKKLASRSIFALKRQIQVFDSLTNPFKLVKVTSFSKAVQLSQDELLLRIDDLSIAQIAVSDATFADLVSYIHTLLNQGQMDPFCVKIDRLGFIFETQLVAPTSLQTQILVPNLLNLEHSNSANLSESFDGEGADLEALRALCLTKFQRNTYQRIVNDHVQCASTVQIGPFEVFFQPGSGVRIQVLRQGNNFGLQERQKFRISGVSGDDIYAFVQGYQAVEGDADAGNAFFERLSAFLMQNSGDRPQNTRRSMAFASNPFAEIRVGRQ</sequence>
<gene>
    <name evidence="1" type="ORF">SS50377_17767</name>
    <name evidence="2" type="ORF">SS50377_27902</name>
</gene>
<keyword evidence="3" id="KW-1185">Reference proteome</keyword>
<name>V6LFH9_9EUKA</name>
<proteinExistence type="predicted"/>
<organism evidence="1">
    <name type="scientific">Spironucleus salmonicida</name>
    <dbReference type="NCBI Taxonomy" id="348837"/>
    <lineage>
        <taxon>Eukaryota</taxon>
        <taxon>Metamonada</taxon>
        <taxon>Diplomonadida</taxon>
        <taxon>Hexamitidae</taxon>
        <taxon>Hexamitinae</taxon>
        <taxon>Spironucleus</taxon>
    </lineage>
</organism>